<keyword evidence="2" id="KW-0378">Hydrolase</keyword>
<evidence type="ECO:0000313" key="2">
    <source>
        <dbReference type="EMBL" id="SMF42207.1"/>
    </source>
</evidence>
<organism evidence="2 3">
    <name type="scientific">Desulfovibrio gilichinskyi</name>
    <dbReference type="NCBI Taxonomy" id="1519643"/>
    <lineage>
        <taxon>Bacteria</taxon>
        <taxon>Pseudomonadati</taxon>
        <taxon>Thermodesulfobacteriota</taxon>
        <taxon>Desulfovibrionia</taxon>
        <taxon>Desulfovibrionales</taxon>
        <taxon>Desulfovibrionaceae</taxon>
        <taxon>Desulfovibrio</taxon>
    </lineage>
</organism>
<dbReference type="AlphaFoldDB" id="A0A1X7EXZ8"/>
<evidence type="ECO:0000259" key="1">
    <source>
        <dbReference type="Pfam" id="PF12705"/>
    </source>
</evidence>
<dbReference type="STRING" id="1519643.SAMN06295933_3476"/>
<name>A0A1X7EXZ8_9BACT</name>
<dbReference type="InterPro" id="IPR027417">
    <property type="entry name" value="P-loop_NTPase"/>
</dbReference>
<protein>
    <submittedName>
        <fullName evidence="2">DNA helicase/exodeoxyribonuclease V, subunit B</fullName>
    </submittedName>
</protein>
<dbReference type="Proteomes" id="UP000192906">
    <property type="component" value="Unassembled WGS sequence"/>
</dbReference>
<dbReference type="OrthoDB" id="9766257at2"/>
<dbReference type="InterPro" id="IPR011604">
    <property type="entry name" value="PDDEXK-like_dom_sf"/>
</dbReference>
<sequence>MTTRSPFSIISWKKDFIENFSSILIDESDGDLSNTIVIVPHQRPARYLKKALAASENLPKPCILPEIYSFSEFVSSLMPKLTGSFPRRIGKLDQVGLLFHIIEGLRTESTGLLAKLPVDLQKFFPWGTRLASLLEEMLRQDIVPRNLSMLQGEVLDWAAALLEEIEIIFVKYVEALERRGWSTGGLESRNLSQNLDKLDNILAGKKLYLAGFYGLSGVEDKFFHHLWDNLGLRVIWHSDPALALREKGHFAVKEHYNWLSNWRAEAVSDDNTEGSCDLPELKFFEGFDRHSQLCAMREELSTGSYDGCAVVLPDTSLLLPVMHHLPEHDINISMGYPLERSALNGLLEAILKLQENKNGATYYWKDLLALIRHPYLKMLEINGDQPLRTIFHQWETLLRSGSPYADPNDFIPVYCDENGNLVDNSETTEELRAEVVNLCIDGFAKITTLEELADSLQHMAEMLRLRGGTLWQRYLLDSECLFRLMNEVIPELRESSISEEDFGQSLSFSIFRQLLSSQRVSFEPDPISSMQVLGMLESRLLNFKRTFILDTVDEKIPGTDPYDPLLPDQLRHLLDLPDSHERESVASYNFYRLIMGSEESCIFYQSGVQPGLLDSKSVRSRFVEQLLWKIEQKEKRIITPSENFPLKAINFPVGAILNVPVAIAKEPVAAKLEDMLKHKGLSPSAMDCYVTCPKLFFFRYLSNVRETATVDLDGDRAGFGELIHSVLKDFLTPQLGNEICGKDLNFNELSELFMMRLERDSLYLNLPYDIKKSLEYAGKNRLTLFLNNIGQTKIVALETSAQAILNLDGYDNYAVKIHGRIDRVDSRNDSRYVIDYKTGQLHMPRKSFWENSEIWNPILEEQQSLQYDSADFLEKIKSSANSLQLPLYLLMDHHTSSVMPHQAALVELVKEGQEKFLFDSKTDEEERIDIIGTKIPALSTFLIKNMICEPQFKAIRSAQCSWCSYREACGA</sequence>
<proteinExistence type="predicted"/>
<reference evidence="3" key="1">
    <citation type="submission" date="2017-04" db="EMBL/GenBank/DDBJ databases">
        <authorList>
            <person name="Varghese N."/>
            <person name="Submissions S."/>
        </authorList>
    </citation>
    <scope>NUCLEOTIDE SEQUENCE [LARGE SCALE GENOMIC DNA]</scope>
    <source>
        <strain evidence="3">K3S</strain>
    </source>
</reference>
<keyword evidence="2" id="KW-0547">Nucleotide-binding</keyword>
<evidence type="ECO:0000313" key="3">
    <source>
        <dbReference type="Proteomes" id="UP000192906"/>
    </source>
</evidence>
<dbReference type="Pfam" id="PF12705">
    <property type="entry name" value="PDDEXK_1"/>
    <property type="match status" value="1"/>
</dbReference>
<keyword evidence="2" id="KW-0067">ATP-binding</keyword>
<feature type="domain" description="PD-(D/E)XK endonuclease-like" evidence="1">
    <location>
        <begin position="681"/>
        <end position="969"/>
    </location>
</feature>
<dbReference type="EMBL" id="FWZU01000007">
    <property type="protein sequence ID" value="SMF42207.1"/>
    <property type="molecule type" value="Genomic_DNA"/>
</dbReference>
<keyword evidence="3" id="KW-1185">Reference proteome</keyword>
<dbReference type="RefSeq" id="WP_085104551.1">
    <property type="nucleotide sequence ID" value="NZ_FWZU01000007.1"/>
</dbReference>
<gene>
    <name evidence="2" type="ORF">SAMN06295933_3476</name>
</gene>
<dbReference type="GO" id="GO:0004386">
    <property type="term" value="F:helicase activity"/>
    <property type="evidence" value="ECO:0007669"/>
    <property type="project" value="UniProtKB-KW"/>
</dbReference>
<dbReference type="InterPro" id="IPR038726">
    <property type="entry name" value="PDDEXK_AddAB-type"/>
</dbReference>
<dbReference type="Gene3D" id="3.90.320.10">
    <property type="match status" value="1"/>
</dbReference>
<dbReference type="SUPFAM" id="SSF52540">
    <property type="entry name" value="P-loop containing nucleoside triphosphate hydrolases"/>
    <property type="match status" value="1"/>
</dbReference>
<accession>A0A1X7EXZ8</accession>
<keyword evidence="2" id="KW-0347">Helicase</keyword>